<evidence type="ECO:0000313" key="3">
    <source>
        <dbReference type="Proteomes" id="UP001152885"/>
    </source>
</evidence>
<comment type="caution">
    <text evidence="2">The sequence shown here is derived from an EMBL/GenBank/DDBJ whole genome shotgun (WGS) entry which is preliminary data.</text>
</comment>
<keyword evidence="3" id="KW-1185">Reference proteome</keyword>
<evidence type="ECO:0000313" key="2">
    <source>
        <dbReference type="EMBL" id="CAI5757801.1"/>
    </source>
</evidence>
<evidence type="ECO:0000256" key="1">
    <source>
        <dbReference type="SAM" id="SignalP"/>
    </source>
</evidence>
<keyword evidence="1" id="KW-0732">Signal</keyword>
<feature type="chain" id="PRO_5040941796" evidence="1">
    <location>
        <begin position="19"/>
        <end position="161"/>
    </location>
</feature>
<name>A0A9W4TWF3_9ASCO</name>
<proteinExistence type="predicted"/>
<protein>
    <submittedName>
        <fullName evidence="2">Uncharacterized protein</fullName>
    </submittedName>
</protein>
<organism evidence="2 3">
    <name type="scientific">Candida verbasci</name>
    <dbReference type="NCBI Taxonomy" id="1227364"/>
    <lineage>
        <taxon>Eukaryota</taxon>
        <taxon>Fungi</taxon>
        <taxon>Dikarya</taxon>
        <taxon>Ascomycota</taxon>
        <taxon>Saccharomycotina</taxon>
        <taxon>Pichiomycetes</taxon>
        <taxon>Debaryomycetaceae</taxon>
        <taxon>Candida/Lodderomyces clade</taxon>
        <taxon>Candida</taxon>
    </lineage>
</organism>
<sequence length="161" mass="16599">MQFSTVAALSILSTGALAAFQNATTITTEITVTGYTTYCPEPTTLTLTVCDESKLCAPSQIVVTEAQTVTVTEECVVPTSYTTTDVTVTKTYTCTDAACKQPTQAPVVEESSSLAEESSSLAEESTTFSTAYVNITSYEGAGVRNAAGVAAGFAAIAAALM</sequence>
<dbReference type="AlphaFoldDB" id="A0A9W4TWF3"/>
<feature type="signal peptide" evidence="1">
    <location>
        <begin position="1"/>
        <end position="18"/>
    </location>
</feature>
<gene>
    <name evidence="2" type="ORF">CANVERA_P2313</name>
</gene>
<dbReference type="Proteomes" id="UP001152885">
    <property type="component" value="Unassembled WGS sequence"/>
</dbReference>
<reference evidence="2" key="1">
    <citation type="submission" date="2022-12" db="EMBL/GenBank/DDBJ databases">
        <authorList>
            <person name="Brejova B."/>
        </authorList>
    </citation>
    <scope>NUCLEOTIDE SEQUENCE</scope>
</reference>
<dbReference type="EMBL" id="CANTUO010000002">
    <property type="protein sequence ID" value="CAI5757801.1"/>
    <property type="molecule type" value="Genomic_DNA"/>
</dbReference>
<accession>A0A9W4TWF3</accession>